<dbReference type="OrthoDB" id="8929028at2"/>
<keyword evidence="4 6" id="KW-1133">Transmembrane helix</keyword>
<dbReference type="GO" id="GO:0005886">
    <property type="term" value="C:plasma membrane"/>
    <property type="evidence" value="ECO:0007669"/>
    <property type="project" value="UniProtKB-SubCell"/>
</dbReference>
<dbReference type="Gene3D" id="1.10.8.500">
    <property type="entry name" value="HAMP domain in histidine kinase"/>
    <property type="match status" value="1"/>
</dbReference>
<dbReference type="InterPro" id="IPR052163">
    <property type="entry name" value="DGC-Regulatory_Protein"/>
</dbReference>
<dbReference type="EMBL" id="CP041185">
    <property type="protein sequence ID" value="QDG69207.1"/>
    <property type="molecule type" value="Genomic_DNA"/>
</dbReference>
<dbReference type="InterPro" id="IPR029787">
    <property type="entry name" value="Nucleotide_cyclase"/>
</dbReference>
<dbReference type="InterPro" id="IPR029151">
    <property type="entry name" value="Sensor-like_sf"/>
</dbReference>
<keyword evidence="5 6" id="KW-0472">Membrane</keyword>
<dbReference type="CDD" id="cd12914">
    <property type="entry name" value="PDC1_DGC_like"/>
    <property type="match status" value="1"/>
</dbReference>
<dbReference type="PANTHER" id="PTHR46663">
    <property type="entry name" value="DIGUANYLATE CYCLASE DGCT-RELATED"/>
    <property type="match status" value="1"/>
</dbReference>
<dbReference type="CDD" id="cd06225">
    <property type="entry name" value="HAMP"/>
    <property type="match status" value="1"/>
</dbReference>
<dbReference type="AlphaFoldDB" id="A0A4Y6R9S8"/>
<dbReference type="Gene3D" id="3.30.70.270">
    <property type="match status" value="1"/>
</dbReference>
<accession>A0A4Y6R9S8</accession>
<comment type="subcellular location">
    <subcellularLocation>
        <location evidence="1">Cell membrane</location>
        <topology evidence="1">Multi-pass membrane protein</topology>
    </subcellularLocation>
</comment>
<dbReference type="GO" id="GO:0007165">
    <property type="term" value="P:signal transduction"/>
    <property type="evidence" value="ECO:0007669"/>
    <property type="project" value="InterPro"/>
</dbReference>
<dbReference type="Pfam" id="PF02743">
    <property type="entry name" value="dCache_1"/>
    <property type="match status" value="1"/>
</dbReference>
<reference evidence="9 10" key="1">
    <citation type="submission" date="2019-06" db="EMBL/GenBank/DDBJ databases">
        <title>Complete genome sequence of Janthinobacterium sp. SNU WT3 isolated from diseased rainbow trout.</title>
        <authorList>
            <person name="Oh W.T."/>
            <person name="Park S.C."/>
        </authorList>
    </citation>
    <scope>NUCLEOTIDE SEQUENCE [LARGE SCALE GENOMIC DNA]</scope>
    <source>
        <strain evidence="9 10">SNU WT3</strain>
    </source>
</reference>
<evidence type="ECO:0000256" key="2">
    <source>
        <dbReference type="ARBA" id="ARBA00022475"/>
    </source>
</evidence>
<evidence type="ECO:0000259" key="7">
    <source>
        <dbReference type="PROSITE" id="PS50885"/>
    </source>
</evidence>
<dbReference type="Gene3D" id="3.30.450.20">
    <property type="entry name" value="PAS domain"/>
    <property type="match status" value="2"/>
</dbReference>
<feature type="domain" description="HAMP" evidence="7">
    <location>
        <begin position="337"/>
        <end position="390"/>
    </location>
</feature>
<dbReference type="KEGG" id="jas:FJQ89_01365"/>
<dbReference type="InterPro" id="IPR000160">
    <property type="entry name" value="GGDEF_dom"/>
</dbReference>
<evidence type="ECO:0000256" key="3">
    <source>
        <dbReference type="ARBA" id="ARBA00022692"/>
    </source>
</evidence>
<evidence type="ECO:0000256" key="1">
    <source>
        <dbReference type="ARBA" id="ARBA00004651"/>
    </source>
</evidence>
<dbReference type="GO" id="GO:0003824">
    <property type="term" value="F:catalytic activity"/>
    <property type="evidence" value="ECO:0007669"/>
    <property type="project" value="UniProtKB-ARBA"/>
</dbReference>
<keyword evidence="2" id="KW-1003">Cell membrane</keyword>
<dbReference type="SMART" id="SM00267">
    <property type="entry name" value="GGDEF"/>
    <property type="match status" value="1"/>
</dbReference>
<dbReference type="FunFam" id="3.30.70.270:FF:000001">
    <property type="entry name" value="Diguanylate cyclase domain protein"/>
    <property type="match status" value="1"/>
</dbReference>
<dbReference type="NCBIfam" id="TIGR00254">
    <property type="entry name" value="GGDEF"/>
    <property type="match status" value="1"/>
</dbReference>
<sequence length="568" mass="61488">MHGATWPDLCALQSMGAEKEGRMHKIWKFFNPRSFKFKMTVLVGVLVLCATGSVALTALSVAQGQMVSVIGNQQYALLSSAAAYIDDDLNAKKALLRVLAEGLPADVVAHPQRMQAFIEKHPSLREEFFNLVAVDATGKLIASMNDRRVVGKLNFAARDYFIDTVKLREGVISRPFKSQLSGKPIVLVTEPIYDAAGKLLYVIAGGINLQSPTFFGQWEQLKPGKSGYLFMLTDDGTILHHPDPARVLKRVSEEKGGPTPSTLAALRGFDGWMQGETKLGVQAIITYRHLHAADWIIGAVYPESEAFTPITDIYAKVIIASSGVALLASCAGWLAVMLLLRPLGDLGRHVASIRSGNADIAVFDIARKDEFGKLSRAFYALSLQREAAESNLAVLAHTDMLTGLHNRRMFDEALATALTRARRAGTGLALAYLDIDFFKTINDTYGHGIGDLVLIEFAKRLKACVRASDTVARLAGDEFVIIFEQLTDQSELAILGKKIVQEMVVHFDCSGIGLHVATSVGLAFSARGDTTAGTLLTAADTALYQAKSAGRNRYAITSIGSPAMTEAL</sequence>
<evidence type="ECO:0000256" key="5">
    <source>
        <dbReference type="ARBA" id="ARBA00023136"/>
    </source>
</evidence>
<evidence type="ECO:0000313" key="10">
    <source>
        <dbReference type="Proteomes" id="UP000316665"/>
    </source>
</evidence>
<dbReference type="PROSITE" id="PS50885">
    <property type="entry name" value="HAMP"/>
    <property type="match status" value="1"/>
</dbReference>
<dbReference type="Proteomes" id="UP000316665">
    <property type="component" value="Chromosome"/>
</dbReference>
<protein>
    <submittedName>
        <fullName evidence="9">Diguanylate cyclase</fullName>
    </submittedName>
</protein>
<evidence type="ECO:0000259" key="8">
    <source>
        <dbReference type="PROSITE" id="PS50887"/>
    </source>
</evidence>
<dbReference type="PROSITE" id="PS50887">
    <property type="entry name" value="GGDEF"/>
    <property type="match status" value="1"/>
</dbReference>
<dbReference type="SUPFAM" id="SSF103190">
    <property type="entry name" value="Sensory domain-like"/>
    <property type="match status" value="1"/>
</dbReference>
<dbReference type="CDD" id="cd01949">
    <property type="entry name" value="GGDEF"/>
    <property type="match status" value="1"/>
</dbReference>
<feature type="domain" description="GGDEF" evidence="8">
    <location>
        <begin position="426"/>
        <end position="559"/>
    </location>
</feature>
<keyword evidence="3 6" id="KW-0812">Transmembrane</keyword>
<dbReference type="Pfam" id="PF00990">
    <property type="entry name" value="GGDEF"/>
    <property type="match status" value="1"/>
</dbReference>
<organism evidence="9 10">
    <name type="scientific">Janthinobacterium tructae</name>
    <dbReference type="NCBI Taxonomy" id="2590869"/>
    <lineage>
        <taxon>Bacteria</taxon>
        <taxon>Pseudomonadati</taxon>
        <taxon>Pseudomonadota</taxon>
        <taxon>Betaproteobacteria</taxon>
        <taxon>Burkholderiales</taxon>
        <taxon>Oxalobacteraceae</taxon>
        <taxon>Janthinobacterium</taxon>
    </lineage>
</organism>
<dbReference type="InterPro" id="IPR043128">
    <property type="entry name" value="Rev_trsase/Diguanyl_cyclase"/>
</dbReference>
<keyword evidence="10" id="KW-1185">Reference proteome</keyword>
<dbReference type="InterPro" id="IPR033479">
    <property type="entry name" value="dCache_1"/>
</dbReference>
<feature type="transmembrane region" description="Helical" evidence="6">
    <location>
        <begin position="317"/>
        <end position="340"/>
    </location>
</feature>
<name>A0A4Y6R9S8_9BURK</name>
<dbReference type="PANTHER" id="PTHR46663:SF4">
    <property type="entry name" value="DIGUANYLATE CYCLASE DGCT-RELATED"/>
    <property type="match status" value="1"/>
</dbReference>
<dbReference type="InterPro" id="IPR003660">
    <property type="entry name" value="HAMP_dom"/>
</dbReference>
<evidence type="ECO:0000313" key="9">
    <source>
        <dbReference type="EMBL" id="QDG69207.1"/>
    </source>
</evidence>
<dbReference type="CDD" id="cd12912">
    <property type="entry name" value="PDC2_MCP_like"/>
    <property type="match status" value="1"/>
</dbReference>
<evidence type="ECO:0000256" key="4">
    <source>
        <dbReference type="ARBA" id="ARBA00022989"/>
    </source>
</evidence>
<proteinExistence type="predicted"/>
<gene>
    <name evidence="9" type="ORF">FJQ89_01365</name>
</gene>
<dbReference type="SUPFAM" id="SSF55073">
    <property type="entry name" value="Nucleotide cyclase"/>
    <property type="match status" value="1"/>
</dbReference>
<evidence type="ECO:0000256" key="6">
    <source>
        <dbReference type="SAM" id="Phobius"/>
    </source>
</evidence>